<dbReference type="PANTHER" id="PTHR38778:SF1">
    <property type="entry name" value="CYTOPLASMIC PROTEIN"/>
    <property type="match status" value="1"/>
</dbReference>
<dbReference type="RefSeq" id="WP_222204566.1">
    <property type="nucleotide sequence ID" value="NZ_CAJZAH010000001.1"/>
</dbReference>
<dbReference type="Pfam" id="PF04320">
    <property type="entry name" value="YggL_50S_bp"/>
    <property type="match status" value="1"/>
</dbReference>
<comment type="caution">
    <text evidence="1">The sequence shown here is derived from an EMBL/GenBank/DDBJ whole genome shotgun (WGS) entry which is preliminary data.</text>
</comment>
<evidence type="ECO:0000313" key="1">
    <source>
        <dbReference type="EMBL" id="CAG9168854.1"/>
    </source>
</evidence>
<name>A0ABN7Y8I4_9BURK</name>
<protein>
    <recommendedName>
        <fullName evidence="3">DUF469 family protein</fullName>
    </recommendedName>
</protein>
<reference evidence="1 2" key="1">
    <citation type="submission" date="2021-08" db="EMBL/GenBank/DDBJ databases">
        <authorList>
            <person name="Peeters C."/>
        </authorList>
    </citation>
    <scope>NUCLEOTIDE SEQUENCE [LARGE SCALE GENOMIC DNA]</scope>
    <source>
        <strain evidence="1 2">LMG 21510</strain>
    </source>
</reference>
<evidence type="ECO:0000313" key="2">
    <source>
        <dbReference type="Proteomes" id="UP000721236"/>
    </source>
</evidence>
<dbReference type="Proteomes" id="UP000721236">
    <property type="component" value="Unassembled WGS sequence"/>
</dbReference>
<proteinExistence type="predicted"/>
<gene>
    <name evidence="1" type="ORF">LMG21510_01267</name>
</gene>
<dbReference type="InterPro" id="IPR007416">
    <property type="entry name" value="YggL_50S_bp"/>
</dbReference>
<evidence type="ECO:0008006" key="3">
    <source>
        <dbReference type="Google" id="ProtNLM"/>
    </source>
</evidence>
<sequence>MKAAHHYNARQRKKHRVGEFQEMGFEFSADLADATAANTDDLLGRFIEEAVEPAELAVAAGINDGALHGFAVAGGKRGSVTPEQRERLEQWLRNAGAFSNVQVGPLRDAWHGADNA</sequence>
<accession>A0ABN7Y8I4</accession>
<dbReference type="EMBL" id="CAJZAH010000001">
    <property type="protein sequence ID" value="CAG9168854.1"/>
    <property type="molecule type" value="Genomic_DNA"/>
</dbReference>
<organism evidence="1 2">
    <name type="scientific">Cupriavidus respiraculi</name>
    <dbReference type="NCBI Taxonomy" id="195930"/>
    <lineage>
        <taxon>Bacteria</taxon>
        <taxon>Pseudomonadati</taxon>
        <taxon>Pseudomonadota</taxon>
        <taxon>Betaproteobacteria</taxon>
        <taxon>Burkholderiales</taxon>
        <taxon>Burkholderiaceae</taxon>
        <taxon>Cupriavidus</taxon>
    </lineage>
</organism>
<dbReference type="PANTHER" id="PTHR38778">
    <property type="entry name" value="CYTOPLASMIC PROTEIN-RELATED"/>
    <property type="match status" value="1"/>
</dbReference>
<keyword evidence="2" id="KW-1185">Reference proteome</keyword>